<evidence type="ECO:0000313" key="6">
    <source>
        <dbReference type="Proteomes" id="UP000078142"/>
    </source>
</evidence>
<reference evidence="5 6" key="1">
    <citation type="submission" date="2016-05" db="EMBL/GenBank/DDBJ databases">
        <authorList>
            <person name="Wang S."/>
            <person name="Zhu B."/>
        </authorList>
    </citation>
    <scope>NUCLEOTIDE SEQUENCE [LARGE SCALE GENOMIC DNA]</scope>
    <source>
        <strain evidence="5 6">CRS05-R5</strain>
    </source>
</reference>
<protein>
    <submittedName>
        <fullName evidence="5">Restriction endonuclease subunit R</fullName>
    </submittedName>
</protein>
<evidence type="ECO:0000259" key="4">
    <source>
        <dbReference type="Pfam" id="PF01420"/>
    </source>
</evidence>
<evidence type="ECO:0000256" key="3">
    <source>
        <dbReference type="ARBA" id="ARBA00023125"/>
    </source>
</evidence>
<keyword evidence="2" id="KW-0680">Restriction system</keyword>
<dbReference type="InterPro" id="IPR052021">
    <property type="entry name" value="Type-I_RS_S_subunit"/>
</dbReference>
<dbReference type="SUPFAM" id="SSF116734">
    <property type="entry name" value="DNA methylase specificity domain"/>
    <property type="match status" value="2"/>
</dbReference>
<dbReference type="Proteomes" id="UP000078142">
    <property type="component" value="Chromosome"/>
</dbReference>
<keyword evidence="5" id="KW-0255">Endonuclease</keyword>
<dbReference type="PANTHER" id="PTHR30408:SF12">
    <property type="entry name" value="TYPE I RESTRICTION ENZYME MJAVIII SPECIFICITY SUBUNIT"/>
    <property type="match status" value="1"/>
</dbReference>
<dbReference type="Gene3D" id="3.90.220.20">
    <property type="entry name" value="DNA methylase specificity domains"/>
    <property type="match status" value="2"/>
</dbReference>
<dbReference type="InterPro" id="IPR000055">
    <property type="entry name" value="Restrct_endonuc_typeI_TRD"/>
</dbReference>
<dbReference type="RefSeq" id="WP_064585420.1">
    <property type="nucleotide sequence ID" value="NZ_CP015852.1"/>
</dbReference>
<dbReference type="AlphaFoldDB" id="A0AAC9FUK7"/>
<dbReference type="GO" id="GO:0009307">
    <property type="term" value="P:DNA restriction-modification system"/>
    <property type="evidence" value="ECO:0007669"/>
    <property type="project" value="UniProtKB-KW"/>
</dbReference>
<sequence>MSSKQETSDAMGNNKPTLVPKLRFPEFREAEGWKPVTLQKASVPVTERVGQRKLTPVSISAGVGFVPQAEKFGRDISGNQYQLYTLVRDGDFVFNKGNSLKFPQGCVYLLQGWGQVAAPNVFICFRLKDGYSNGFFQSCFEQNQHGNQLKKHITSGARSNGLLNISKETFFGVEIPTPSLPEQQKIADCLSSLDELITAQGRKVDALKTHKKGLMQQLFPCEGETQPRIRFPEFQHAEPWSSRTVGDMFRLINGFAFKPENWKSSGTPIIRIQNLNDPSAEFNYAKEPVPERNRIEPGNLLFAWSGTLGSSFGARIWNGPPGVLNQHIFKVLMDEQQISLPFSLLVLTRVEEDIAKQTHGFKASFVHVKKSDLIKIELPLPTLPEQQRIADCLTSLDDLITAQIQKLAALKTHKKGLMQQLFPTAEVVEA</sequence>
<dbReference type="Pfam" id="PF01420">
    <property type="entry name" value="Methylase_S"/>
    <property type="match status" value="2"/>
</dbReference>
<keyword evidence="3" id="KW-0238">DNA-binding</keyword>
<dbReference type="GeneID" id="93486898"/>
<keyword evidence="5" id="KW-0540">Nuclease</keyword>
<dbReference type="PANTHER" id="PTHR30408">
    <property type="entry name" value="TYPE-1 RESTRICTION ENZYME ECOKI SPECIFICITY PROTEIN"/>
    <property type="match status" value="1"/>
</dbReference>
<dbReference type="REBASE" id="153935">
    <property type="entry name" value="S.PkoR5ORF870P"/>
</dbReference>
<evidence type="ECO:0000313" key="5">
    <source>
        <dbReference type="EMBL" id="ANH95982.1"/>
    </source>
</evidence>
<comment type="similarity">
    <text evidence="1">Belongs to the type-I restriction system S methylase family.</text>
</comment>
<dbReference type="EMBL" id="CP015852">
    <property type="protein sequence ID" value="ANH95982.1"/>
    <property type="molecule type" value="Genomic_DNA"/>
</dbReference>
<feature type="domain" description="Type I restriction modification DNA specificity" evidence="4">
    <location>
        <begin position="148"/>
        <end position="199"/>
    </location>
</feature>
<keyword evidence="5" id="KW-0378">Hydrolase</keyword>
<organism evidence="5 6">
    <name type="scientific">Pseudomonas koreensis</name>
    <dbReference type="NCBI Taxonomy" id="198620"/>
    <lineage>
        <taxon>Bacteria</taxon>
        <taxon>Pseudomonadati</taxon>
        <taxon>Pseudomonadota</taxon>
        <taxon>Gammaproteobacteria</taxon>
        <taxon>Pseudomonadales</taxon>
        <taxon>Pseudomonadaceae</taxon>
        <taxon>Pseudomonas</taxon>
    </lineage>
</organism>
<feature type="domain" description="Type I restriction modification DNA specificity" evidence="4">
    <location>
        <begin position="238"/>
        <end position="407"/>
    </location>
</feature>
<evidence type="ECO:0000256" key="2">
    <source>
        <dbReference type="ARBA" id="ARBA00022747"/>
    </source>
</evidence>
<proteinExistence type="inferred from homology"/>
<dbReference type="Gene3D" id="1.10.287.1120">
    <property type="entry name" value="Bipartite methylase S protein"/>
    <property type="match status" value="1"/>
</dbReference>
<dbReference type="GO" id="GO:0003677">
    <property type="term" value="F:DNA binding"/>
    <property type="evidence" value="ECO:0007669"/>
    <property type="project" value="UniProtKB-KW"/>
</dbReference>
<dbReference type="GO" id="GO:0004519">
    <property type="term" value="F:endonuclease activity"/>
    <property type="evidence" value="ECO:0007669"/>
    <property type="project" value="UniProtKB-KW"/>
</dbReference>
<dbReference type="InterPro" id="IPR044946">
    <property type="entry name" value="Restrct_endonuc_typeI_TRD_sf"/>
</dbReference>
<gene>
    <name evidence="5" type="ORF">A8L59_00880</name>
</gene>
<name>A0AAC9FUK7_9PSED</name>
<dbReference type="CDD" id="cd17254">
    <property type="entry name" value="RMtype1_S_FclI-TRD1-CR1_like"/>
    <property type="match status" value="1"/>
</dbReference>
<evidence type="ECO:0000256" key="1">
    <source>
        <dbReference type="ARBA" id="ARBA00010923"/>
    </source>
</evidence>
<accession>A0AAC9FUK7</accession>